<comment type="caution">
    <text evidence="1">The sequence shown here is derived from an EMBL/GenBank/DDBJ whole genome shotgun (WGS) entry which is preliminary data.</text>
</comment>
<dbReference type="Proteomes" id="UP000324222">
    <property type="component" value="Unassembled WGS sequence"/>
</dbReference>
<keyword evidence="2" id="KW-1185">Reference proteome</keyword>
<name>A0A5B7FZX5_PORTR</name>
<reference evidence="1 2" key="1">
    <citation type="submission" date="2019-05" db="EMBL/GenBank/DDBJ databases">
        <title>Another draft genome of Portunus trituberculatus and its Hox gene families provides insights of decapod evolution.</title>
        <authorList>
            <person name="Jeong J.-H."/>
            <person name="Song I."/>
            <person name="Kim S."/>
            <person name="Choi T."/>
            <person name="Kim D."/>
            <person name="Ryu S."/>
            <person name="Kim W."/>
        </authorList>
    </citation>
    <scope>NUCLEOTIDE SEQUENCE [LARGE SCALE GENOMIC DNA]</scope>
    <source>
        <tissue evidence="1">Muscle</tissue>
    </source>
</reference>
<accession>A0A5B7FZX5</accession>
<gene>
    <name evidence="1" type="ORF">E2C01_043566</name>
</gene>
<evidence type="ECO:0000313" key="2">
    <source>
        <dbReference type="Proteomes" id="UP000324222"/>
    </source>
</evidence>
<dbReference type="EMBL" id="VSRR010009075">
    <property type="protein sequence ID" value="MPC49754.1"/>
    <property type="molecule type" value="Genomic_DNA"/>
</dbReference>
<evidence type="ECO:0000313" key="1">
    <source>
        <dbReference type="EMBL" id="MPC49754.1"/>
    </source>
</evidence>
<dbReference type="AlphaFoldDB" id="A0A5B7FZX5"/>
<proteinExistence type="predicted"/>
<organism evidence="1 2">
    <name type="scientific">Portunus trituberculatus</name>
    <name type="common">Swimming crab</name>
    <name type="synonym">Neptunus trituberculatus</name>
    <dbReference type="NCBI Taxonomy" id="210409"/>
    <lineage>
        <taxon>Eukaryota</taxon>
        <taxon>Metazoa</taxon>
        <taxon>Ecdysozoa</taxon>
        <taxon>Arthropoda</taxon>
        <taxon>Crustacea</taxon>
        <taxon>Multicrustacea</taxon>
        <taxon>Malacostraca</taxon>
        <taxon>Eumalacostraca</taxon>
        <taxon>Eucarida</taxon>
        <taxon>Decapoda</taxon>
        <taxon>Pleocyemata</taxon>
        <taxon>Brachyura</taxon>
        <taxon>Eubrachyura</taxon>
        <taxon>Portunoidea</taxon>
        <taxon>Portunidae</taxon>
        <taxon>Portuninae</taxon>
        <taxon>Portunus</taxon>
    </lineage>
</organism>
<sequence>MKYKNEPDTRGMPCLRSQFYDEFSIGISCRVGVGLQGGDWLVMLYSLSVDQMNSLTFSVHEDE</sequence>
<protein>
    <submittedName>
        <fullName evidence="1">Uncharacterized protein</fullName>
    </submittedName>
</protein>